<dbReference type="InterPro" id="IPR023214">
    <property type="entry name" value="HAD_sf"/>
</dbReference>
<dbReference type="InterPro" id="IPR023298">
    <property type="entry name" value="ATPase_P-typ_TM_dom_sf"/>
</dbReference>
<dbReference type="InterPro" id="IPR001757">
    <property type="entry name" value="P_typ_ATPase"/>
</dbReference>
<dbReference type="InterPro" id="IPR027256">
    <property type="entry name" value="P-typ_ATPase_IB"/>
</dbReference>
<dbReference type="OrthoDB" id="432719at2759"/>
<protein>
    <submittedName>
        <fullName evidence="9">Copper-translocating P-type ATPase</fullName>
    </submittedName>
</protein>
<evidence type="ECO:0000256" key="1">
    <source>
        <dbReference type="ARBA" id="ARBA00004370"/>
    </source>
</evidence>
<dbReference type="GO" id="GO:0005524">
    <property type="term" value="F:ATP binding"/>
    <property type="evidence" value="ECO:0007669"/>
    <property type="project" value="UniProtKB-UniRule"/>
</dbReference>
<evidence type="ECO:0000256" key="7">
    <source>
        <dbReference type="SAM" id="MobiDB-lite"/>
    </source>
</evidence>
<dbReference type="PROSITE" id="PS01229">
    <property type="entry name" value="COF_2"/>
    <property type="match status" value="1"/>
</dbReference>
<dbReference type="InterPro" id="IPR036163">
    <property type="entry name" value="HMA_dom_sf"/>
</dbReference>
<evidence type="ECO:0000256" key="3">
    <source>
        <dbReference type="ARBA" id="ARBA00022723"/>
    </source>
</evidence>
<dbReference type="PANTHER" id="PTHR46594:SF4">
    <property type="entry name" value="P-TYPE CATION-TRANSPORTING ATPASE"/>
    <property type="match status" value="1"/>
</dbReference>
<evidence type="ECO:0000256" key="2">
    <source>
        <dbReference type="ARBA" id="ARBA00022692"/>
    </source>
</evidence>
<feature type="transmembrane region" description="Helical" evidence="6">
    <location>
        <begin position="534"/>
        <end position="555"/>
    </location>
</feature>
<feature type="transmembrane region" description="Helical" evidence="6">
    <location>
        <begin position="600"/>
        <end position="622"/>
    </location>
</feature>
<keyword evidence="2 6" id="KW-0812">Transmembrane</keyword>
<feature type="compositionally biased region" description="Pro residues" evidence="7">
    <location>
        <begin position="18"/>
        <end position="33"/>
    </location>
</feature>
<dbReference type="GO" id="GO:0030003">
    <property type="term" value="P:intracellular monoatomic cation homeostasis"/>
    <property type="evidence" value="ECO:0007669"/>
    <property type="project" value="UniProtKB-ARBA"/>
</dbReference>
<dbReference type="GO" id="GO:0016020">
    <property type="term" value="C:membrane"/>
    <property type="evidence" value="ECO:0007669"/>
    <property type="project" value="UniProtKB-SubCell"/>
</dbReference>
<dbReference type="PRINTS" id="PR00119">
    <property type="entry name" value="CATATPASE"/>
</dbReference>
<keyword evidence="6" id="KW-0547">Nucleotide-binding</keyword>
<evidence type="ECO:0000256" key="5">
    <source>
        <dbReference type="ARBA" id="ARBA00023136"/>
    </source>
</evidence>
<dbReference type="GO" id="GO:0019829">
    <property type="term" value="F:ATPase-coupled monoatomic cation transmembrane transporter activity"/>
    <property type="evidence" value="ECO:0007669"/>
    <property type="project" value="InterPro"/>
</dbReference>
<feature type="transmembrane region" description="Helical" evidence="6">
    <location>
        <begin position="782"/>
        <end position="808"/>
    </location>
</feature>
<gene>
    <name evidence="9" type="ORF">B0T11DRAFT_65948</name>
</gene>
<dbReference type="NCBIfam" id="TIGR01525">
    <property type="entry name" value="ATPase-IB_hvy"/>
    <property type="match status" value="1"/>
</dbReference>
<dbReference type="InterPro" id="IPR056236">
    <property type="entry name" value="HMA_PCA1"/>
</dbReference>
<dbReference type="Pfam" id="PF24534">
    <property type="entry name" value="HMA_PCA1"/>
    <property type="match status" value="1"/>
</dbReference>
<dbReference type="Gene3D" id="3.30.70.100">
    <property type="match status" value="1"/>
</dbReference>
<dbReference type="PANTHER" id="PTHR46594">
    <property type="entry name" value="P-TYPE CATION-TRANSPORTING ATPASE"/>
    <property type="match status" value="1"/>
</dbReference>
<feature type="domain" description="HMA" evidence="8">
    <location>
        <begin position="383"/>
        <end position="449"/>
    </location>
</feature>
<dbReference type="InterPro" id="IPR036412">
    <property type="entry name" value="HAD-like_sf"/>
</dbReference>
<dbReference type="AlphaFoldDB" id="A0A8K0TPY5"/>
<dbReference type="InterPro" id="IPR006121">
    <property type="entry name" value="HMA_dom"/>
</dbReference>
<keyword evidence="6" id="KW-0067">ATP-binding</keyword>
<feature type="transmembrane region" description="Helical" evidence="6">
    <location>
        <begin position="561"/>
        <end position="579"/>
    </location>
</feature>
<dbReference type="Gene3D" id="3.40.50.1000">
    <property type="entry name" value="HAD superfamily/HAD-like"/>
    <property type="match status" value="1"/>
</dbReference>
<dbReference type="GO" id="GO:0046872">
    <property type="term" value="F:metal ion binding"/>
    <property type="evidence" value="ECO:0007669"/>
    <property type="project" value="UniProtKB-KW"/>
</dbReference>
<dbReference type="Proteomes" id="UP000813385">
    <property type="component" value="Unassembled WGS sequence"/>
</dbReference>
<dbReference type="SUPFAM" id="SSF81653">
    <property type="entry name" value="Calcium ATPase, transduction domain A"/>
    <property type="match status" value="1"/>
</dbReference>
<name>A0A8K0TPY5_9PEZI</name>
<dbReference type="CDD" id="cd00371">
    <property type="entry name" value="HMA"/>
    <property type="match status" value="1"/>
</dbReference>
<dbReference type="InterPro" id="IPR018303">
    <property type="entry name" value="ATPase_P-typ_P_site"/>
</dbReference>
<comment type="caution">
    <text evidence="9">The sequence shown here is derived from an EMBL/GenBank/DDBJ whole genome shotgun (WGS) entry which is preliminary data.</text>
</comment>
<evidence type="ECO:0000256" key="4">
    <source>
        <dbReference type="ARBA" id="ARBA00022989"/>
    </source>
</evidence>
<evidence type="ECO:0000256" key="6">
    <source>
        <dbReference type="RuleBase" id="RU362081"/>
    </source>
</evidence>
<keyword evidence="5 6" id="KW-0472">Membrane</keyword>
<reference evidence="9" key="1">
    <citation type="journal article" date="2021" name="Nat. Commun.">
        <title>Genetic determinants of endophytism in the Arabidopsis root mycobiome.</title>
        <authorList>
            <person name="Mesny F."/>
            <person name="Miyauchi S."/>
            <person name="Thiergart T."/>
            <person name="Pickel B."/>
            <person name="Atanasova L."/>
            <person name="Karlsson M."/>
            <person name="Huettel B."/>
            <person name="Barry K.W."/>
            <person name="Haridas S."/>
            <person name="Chen C."/>
            <person name="Bauer D."/>
            <person name="Andreopoulos W."/>
            <person name="Pangilinan J."/>
            <person name="LaButti K."/>
            <person name="Riley R."/>
            <person name="Lipzen A."/>
            <person name="Clum A."/>
            <person name="Drula E."/>
            <person name="Henrissat B."/>
            <person name="Kohler A."/>
            <person name="Grigoriev I.V."/>
            <person name="Martin F.M."/>
            <person name="Hacquard S."/>
        </authorList>
    </citation>
    <scope>NUCLEOTIDE SEQUENCE</scope>
    <source>
        <strain evidence="9">MPI-CAGE-AT-0016</strain>
    </source>
</reference>
<dbReference type="EMBL" id="JAGPXD010000002">
    <property type="protein sequence ID" value="KAH7368597.1"/>
    <property type="molecule type" value="Genomic_DNA"/>
</dbReference>
<dbReference type="GO" id="GO:0016887">
    <property type="term" value="F:ATP hydrolysis activity"/>
    <property type="evidence" value="ECO:0007669"/>
    <property type="project" value="InterPro"/>
</dbReference>
<proteinExistence type="inferred from homology"/>
<keyword evidence="10" id="KW-1185">Reference proteome</keyword>
<dbReference type="SUPFAM" id="SSF81665">
    <property type="entry name" value="Calcium ATPase, transmembrane domain M"/>
    <property type="match status" value="1"/>
</dbReference>
<comment type="similarity">
    <text evidence="6">Belongs to the cation transport ATPase (P-type) (TC 3.A.3) family. Type IB subfamily.</text>
</comment>
<accession>A0A8K0TPY5</accession>
<dbReference type="SUPFAM" id="SSF55008">
    <property type="entry name" value="HMA, heavy metal-associated domain"/>
    <property type="match status" value="1"/>
</dbReference>
<dbReference type="InterPro" id="IPR008250">
    <property type="entry name" value="ATPase_P-typ_transduc_dom_A_sf"/>
</dbReference>
<dbReference type="Gene3D" id="2.70.150.10">
    <property type="entry name" value="Calcium-transporting ATPase, cytoplasmic transduction domain A"/>
    <property type="match status" value="1"/>
</dbReference>
<dbReference type="PROSITE" id="PS50846">
    <property type="entry name" value="HMA_2"/>
    <property type="match status" value="1"/>
</dbReference>
<keyword evidence="3 6" id="KW-0479">Metal-binding</keyword>
<evidence type="ECO:0000313" key="10">
    <source>
        <dbReference type="Proteomes" id="UP000813385"/>
    </source>
</evidence>
<feature type="transmembrane region" description="Helical" evidence="6">
    <location>
        <begin position="1129"/>
        <end position="1154"/>
    </location>
</feature>
<feature type="region of interest" description="Disordered" evidence="7">
    <location>
        <begin position="1"/>
        <end position="48"/>
    </location>
</feature>
<feature type="transmembrane region" description="Helical" evidence="6">
    <location>
        <begin position="820"/>
        <end position="850"/>
    </location>
</feature>
<sequence>MACGSGCCGGATKEPPASTVPPAPEPAPTPAVQPQPVEQKVGEAVDNGATTDTADDCCANDGCSTPAVKDSCCAPVPNVKPVEAPKPASACKSACCSSAPAAAPVVDDAPSCCQGKKAPCCDTSCIDRLALRECQAGDYAISEGRAGSKSASSSDCYRGQDGKACQRHSRSAREFYQAKLDALGCICRALLALGQESCCPPKERASVQLRRSAKSSLRSRRSVDSCCASSVSDDSCCDKEAPQQKKKACAGAATKKGKPPSSGCCSKPPGGDAATSCCPPPKEIQKSCGSVVGKAQGCCGATSKSTSPIPDDCCGDKPVVDGCCGDKAANDDCCGGKPSNDSCCDDNSPDGCGSKDKPVCSTTSEVFPSVSGPQMEKGIAGREHIILSISGMTCTGCETKLKRTLATLHSVSNLKTSLVLSRAEFDLDIAVATVADIKKHLERTTEFTCEKVSNKGATLDFLYPAGGTGIVNGEWPDGVTEVTCPDKKTIRVEFDPKIVGARDLTERGWETPMTLAPPRPDPTLHAGSKHVRNVGLMTLLSAILTIPVLVMAWAPLPEREMAYASASLALATLVQFVIAGPFYPKALKSLIFSRVIEMDLLIVLSTSAAYIFSVVAFAYLAVGQPLSTGEFFETSTLLVTLIMVGRWVAALARQKAVESISIRSLQAPTATILDAEGDEQTIDARLMQFGDIFRVAADSKVPTDGTVMSGSSEIDESMITGESSPVEKYKGSSVIAGSINGSGALTVRLTRLPGDNTISTIAGMVDEAKLSKPRIQDIADRVASYFVPVVVALASITFVIWIGVGVGVRRQSGSEAAIQAITYAITVLIVSCPCAIGLAVPMVVVIASGVAAERGVIFKSAESIEIAYKTSHVVFDKTGTLTQGKLAVVMAEQVNGDMEKMPLLAGLLSGIKHPVSMAVAAKLLVDGTIPSRVTDAKVLTGKGVEGTFGGQKLRAGNSRWLGLTNVPSVHRILADGLTAFCFTVDDELIAVFGLRDSLRPDALSTVQRLQAASVTVHILSGDDDGAVRSVAAQLDIPEANTRSRCAPGEKQAYIQELLSSGDPASKQPVVMFCGDGTNDAVALAQATIGVHMNEGTDVAKSAADVVLMRPALSGVITAMTISRKSMHRIAFNFGWSFVYNTLAVLLGSGALVHARIPPEFAGLGELVSVLPVIAAAVMLRWAKV</sequence>
<dbReference type="PRINTS" id="PR00120">
    <property type="entry name" value="HATPASE"/>
</dbReference>
<evidence type="ECO:0000259" key="8">
    <source>
        <dbReference type="PROSITE" id="PS50846"/>
    </source>
</evidence>
<keyword evidence="4 6" id="KW-1133">Transmembrane helix</keyword>
<dbReference type="Pfam" id="PF00702">
    <property type="entry name" value="Hydrolase"/>
    <property type="match status" value="1"/>
</dbReference>
<dbReference type="InterPro" id="IPR023299">
    <property type="entry name" value="ATPase_P-typ_cyto_dom_N"/>
</dbReference>
<evidence type="ECO:0000313" key="9">
    <source>
        <dbReference type="EMBL" id="KAH7368597.1"/>
    </source>
</evidence>
<feature type="transmembrane region" description="Helical" evidence="6">
    <location>
        <begin position="1160"/>
        <end position="1182"/>
    </location>
</feature>
<dbReference type="Pfam" id="PF00403">
    <property type="entry name" value="HMA"/>
    <property type="match status" value="1"/>
</dbReference>
<dbReference type="Pfam" id="PF00122">
    <property type="entry name" value="E1-E2_ATPase"/>
    <property type="match status" value="1"/>
</dbReference>
<dbReference type="FunFam" id="2.70.150.10:FF:000002">
    <property type="entry name" value="Copper-transporting ATPase 1, putative"/>
    <property type="match status" value="1"/>
</dbReference>
<organism evidence="9 10">
    <name type="scientific">Plectosphaerella cucumerina</name>
    <dbReference type="NCBI Taxonomy" id="40658"/>
    <lineage>
        <taxon>Eukaryota</taxon>
        <taxon>Fungi</taxon>
        <taxon>Dikarya</taxon>
        <taxon>Ascomycota</taxon>
        <taxon>Pezizomycotina</taxon>
        <taxon>Sordariomycetes</taxon>
        <taxon>Hypocreomycetidae</taxon>
        <taxon>Glomerellales</taxon>
        <taxon>Plectosphaerellaceae</taxon>
        <taxon>Plectosphaerella</taxon>
    </lineage>
</organism>
<comment type="subcellular location">
    <subcellularLocation>
        <location evidence="1 6">Membrane</location>
    </subcellularLocation>
</comment>
<dbReference type="SUPFAM" id="SSF56784">
    <property type="entry name" value="HAD-like"/>
    <property type="match status" value="1"/>
</dbReference>
<dbReference type="NCBIfam" id="TIGR01494">
    <property type="entry name" value="ATPase_P-type"/>
    <property type="match status" value="2"/>
</dbReference>
<dbReference type="PROSITE" id="PS00154">
    <property type="entry name" value="ATPASE_E1_E2"/>
    <property type="match status" value="1"/>
</dbReference>
<dbReference type="Gene3D" id="3.40.1110.10">
    <property type="entry name" value="Calcium-transporting ATPase, cytoplasmic domain N"/>
    <property type="match status" value="1"/>
</dbReference>
<dbReference type="InterPro" id="IPR059000">
    <property type="entry name" value="ATPase_P-type_domA"/>
</dbReference>
<dbReference type="NCBIfam" id="TIGR01511">
    <property type="entry name" value="ATPase-IB1_Cu"/>
    <property type="match status" value="1"/>
</dbReference>